<dbReference type="STRING" id="31234.E3MIK1"/>
<gene>
    <name evidence="1" type="ORF">CRE_02388</name>
</gene>
<dbReference type="PANTHER" id="PTHR31430:SF4">
    <property type="entry name" value="RING-TYPE DOMAIN-CONTAINING PROTEIN"/>
    <property type="match status" value="1"/>
</dbReference>
<dbReference type="eggNOG" id="ENOG502TGR9">
    <property type="taxonomic scope" value="Eukaryota"/>
</dbReference>
<evidence type="ECO:0000313" key="2">
    <source>
        <dbReference type="Proteomes" id="UP000008281"/>
    </source>
</evidence>
<dbReference type="Proteomes" id="UP000008281">
    <property type="component" value="Unassembled WGS sequence"/>
</dbReference>
<dbReference type="OrthoDB" id="5863775at2759"/>
<dbReference type="OMA" id="MIPTHIS"/>
<organism evidence="2">
    <name type="scientific">Caenorhabditis remanei</name>
    <name type="common">Caenorhabditis vulgaris</name>
    <dbReference type="NCBI Taxonomy" id="31234"/>
    <lineage>
        <taxon>Eukaryota</taxon>
        <taxon>Metazoa</taxon>
        <taxon>Ecdysozoa</taxon>
        <taxon>Nematoda</taxon>
        <taxon>Chromadorea</taxon>
        <taxon>Rhabditida</taxon>
        <taxon>Rhabditina</taxon>
        <taxon>Rhabditomorpha</taxon>
        <taxon>Rhabditoidea</taxon>
        <taxon>Rhabditidae</taxon>
        <taxon>Peloderinae</taxon>
        <taxon>Caenorhabditis</taxon>
    </lineage>
</organism>
<dbReference type="PANTHER" id="PTHR31430">
    <property type="entry name" value="PROTEIN CBG22332-RELATED"/>
    <property type="match status" value="1"/>
</dbReference>
<accession>E3MIK1</accession>
<sequence>MNLGLEDIREQHRHAARVFAEHLFLKPTVATDAQYQNLADLEPSGDIISTQNAHMFLPPNIDPKRVTKIEKVEVTTEIRDNKPVFVYQFKWFEKNSEEKGKKAKLGGVRCDGPCGKIVDQTRTSQFGCDHTICDTCLKKNPSAALFDGSPGCCNEMCVKMAGDKVCAGQSDSVASVCTQVGAVEMIPTHISILKNFGRDILRTQIEFEYSSSARLSSIIKSLQRYKDLLINSRFYYSTVKPTRRSDLIPIALTDTNLRFYDIVSLESSNPVLYLAVVANGIQFRDSESP</sequence>
<name>E3MIK1_CAERE</name>
<proteinExistence type="predicted"/>
<keyword evidence="2" id="KW-1185">Reference proteome</keyword>
<dbReference type="HOGENOM" id="CLU_074907_0_0_1"/>
<protein>
    <submittedName>
        <fullName evidence="1">Uncharacterized protein</fullName>
    </submittedName>
</protein>
<evidence type="ECO:0000313" key="1">
    <source>
        <dbReference type="EMBL" id="EFP02573.1"/>
    </source>
</evidence>
<dbReference type="FunCoup" id="E3MIK1">
    <property type="interactions" value="1764"/>
</dbReference>
<dbReference type="EMBL" id="DS268448">
    <property type="protein sequence ID" value="EFP02573.1"/>
    <property type="molecule type" value="Genomic_DNA"/>
</dbReference>
<reference evidence="1" key="1">
    <citation type="submission" date="2007-07" db="EMBL/GenBank/DDBJ databases">
        <title>PCAP assembly of the Caenorhabditis remanei genome.</title>
        <authorList>
            <consortium name="The Caenorhabditis remanei Sequencing Consortium"/>
            <person name="Wilson R.K."/>
        </authorList>
    </citation>
    <scope>NUCLEOTIDE SEQUENCE [LARGE SCALE GENOMIC DNA]</scope>
    <source>
        <strain evidence="1">PB4641</strain>
    </source>
</reference>
<dbReference type="InParanoid" id="E3MIK1"/>
<dbReference type="AlphaFoldDB" id="E3MIK1"/>